<keyword evidence="2" id="KW-0805">Transcription regulation</keyword>
<name>H3NQA1_9FIRM</name>
<evidence type="ECO:0000259" key="5">
    <source>
        <dbReference type="PROSITE" id="PS50932"/>
    </source>
</evidence>
<evidence type="ECO:0000256" key="1">
    <source>
        <dbReference type="ARBA" id="ARBA00022491"/>
    </source>
</evidence>
<dbReference type="RefSeq" id="WP_005399027.1">
    <property type="nucleotide sequence ID" value="NZ_JH601088.1"/>
</dbReference>
<dbReference type="PANTHER" id="PTHR30146:SF95">
    <property type="entry name" value="RIBOSE OPERON REPRESSOR"/>
    <property type="match status" value="1"/>
</dbReference>
<dbReference type="eggNOG" id="COG1609">
    <property type="taxonomic scope" value="Bacteria"/>
</dbReference>
<feature type="domain" description="HTH lacI-type" evidence="5">
    <location>
        <begin position="4"/>
        <end position="58"/>
    </location>
</feature>
<gene>
    <name evidence="6" type="ORF">HMPREF9709_01512</name>
</gene>
<dbReference type="PANTHER" id="PTHR30146">
    <property type="entry name" value="LACI-RELATED TRANSCRIPTIONAL REPRESSOR"/>
    <property type="match status" value="1"/>
</dbReference>
<dbReference type="GO" id="GO:0003700">
    <property type="term" value="F:DNA-binding transcription factor activity"/>
    <property type="evidence" value="ECO:0007669"/>
    <property type="project" value="TreeGrafter"/>
</dbReference>
<dbReference type="Gene3D" id="3.40.50.2300">
    <property type="match status" value="2"/>
</dbReference>
<dbReference type="SUPFAM" id="SSF53822">
    <property type="entry name" value="Periplasmic binding protein-like I"/>
    <property type="match status" value="1"/>
</dbReference>
<dbReference type="InterPro" id="IPR046335">
    <property type="entry name" value="LacI/GalR-like_sensor"/>
</dbReference>
<keyword evidence="7" id="KW-1185">Reference proteome</keyword>
<keyword evidence="3" id="KW-0238">DNA-binding</keyword>
<keyword evidence="1" id="KW-0678">Repressor</keyword>
<sequence length="332" mass="37888">MKNVTIKDLAKITGFSVATISRVINNNGRFSEETRGKVLDAIEKTGYQMNYSAKNLRMNKSFSIGIIVPDISNYFFNQLVQKIEILLFNNGYSTIICNTDRSIEKEKSYIKTLENKGVDGIIIVSGNQQFKFEDVKLPYICIDREPLNKKNTIFISSDHFDGGYKATSELIKHGCKNPAIAMVKDRESTSSNLRFAGFLKALKDYELDFNPNISIVYLDKKEEVNDNIINHLQKNNIDGLFTINDFIAFKFIDKLKYSHFNIPEDIKIIGFDDNYFNKFITPKLSSIYQDLDLISQASVDSLLKMLDKDIVLGQSISIPIEVHLRESVVKKI</sequence>
<dbReference type="SMART" id="SM00354">
    <property type="entry name" value="HTH_LACI"/>
    <property type="match status" value="1"/>
</dbReference>
<dbReference type="STRING" id="883114.HMPREF9709_01512"/>
<dbReference type="InterPro" id="IPR000843">
    <property type="entry name" value="HTH_LacI"/>
</dbReference>
<dbReference type="HOGENOM" id="CLU_037628_6_0_9"/>
<dbReference type="SUPFAM" id="SSF47413">
    <property type="entry name" value="lambda repressor-like DNA-binding domains"/>
    <property type="match status" value="1"/>
</dbReference>
<dbReference type="GeneID" id="96999462"/>
<comment type="caution">
    <text evidence="6">The sequence shown here is derived from an EMBL/GenBank/DDBJ whole genome shotgun (WGS) entry which is preliminary data.</text>
</comment>
<dbReference type="Pfam" id="PF00356">
    <property type="entry name" value="LacI"/>
    <property type="match status" value="1"/>
</dbReference>
<keyword evidence="4" id="KW-0804">Transcription</keyword>
<reference evidence="6 7" key="1">
    <citation type="submission" date="2012-01" db="EMBL/GenBank/DDBJ databases">
        <title>The Genome Sequence of Helcococcus kunzii ATCC 51366.</title>
        <authorList>
            <consortium name="The Broad Institute Genome Sequencing Platform"/>
            <person name="Earl A."/>
            <person name="Ward D."/>
            <person name="Feldgarden M."/>
            <person name="Gevers D."/>
            <person name="Huys G."/>
            <person name="Young S.K."/>
            <person name="Zeng Q."/>
            <person name="Gargeya S."/>
            <person name="Fitzgerald M."/>
            <person name="Haas B."/>
            <person name="Abouelleil A."/>
            <person name="Alvarado L."/>
            <person name="Arachchi H.M."/>
            <person name="Berlin A."/>
            <person name="Chapman S.B."/>
            <person name="Gearin G."/>
            <person name="Goldberg J."/>
            <person name="Griggs A."/>
            <person name="Gujja S."/>
            <person name="Hansen M."/>
            <person name="Heiman D."/>
            <person name="Howarth C."/>
            <person name="Larimer J."/>
            <person name="Lui A."/>
            <person name="MacDonald P.J.P."/>
            <person name="McCowen C."/>
            <person name="Montmayeur A."/>
            <person name="Murphy C."/>
            <person name="Neiman D."/>
            <person name="Pearson M."/>
            <person name="Priest M."/>
            <person name="Roberts A."/>
            <person name="Saif S."/>
            <person name="Shea T."/>
            <person name="Sisk P."/>
            <person name="Stolte C."/>
            <person name="Sykes S."/>
            <person name="Wortman J."/>
            <person name="Nusbaum C."/>
            <person name="Birren B."/>
        </authorList>
    </citation>
    <scope>NUCLEOTIDE SEQUENCE [LARGE SCALE GENOMIC DNA]</scope>
    <source>
        <strain evidence="6 7">ATCC 51366</strain>
    </source>
</reference>
<dbReference type="OrthoDB" id="369222at2"/>
<dbReference type="GO" id="GO:0000976">
    <property type="term" value="F:transcription cis-regulatory region binding"/>
    <property type="evidence" value="ECO:0007669"/>
    <property type="project" value="TreeGrafter"/>
</dbReference>
<evidence type="ECO:0000256" key="2">
    <source>
        <dbReference type="ARBA" id="ARBA00023015"/>
    </source>
</evidence>
<evidence type="ECO:0000256" key="4">
    <source>
        <dbReference type="ARBA" id="ARBA00023163"/>
    </source>
</evidence>
<proteinExistence type="predicted"/>
<dbReference type="CDD" id="cd06291">
    <property type="entry name" value="PBP1_Qymf-like"/>
    <property type="match status" value="1"/>
</dbReference>
<dbReference type="AlphaFoldDB" id="H3NQA1"/>
<accession>H3NQA1</accession>
<dbReference type="PATRIC" id="fig|883114.3.peg.1510"/>
<dbReference type="InterPro" id="IPR028082">
    <property type="entry name" value="Peripla_BP_I"/>
</dbReference>
<dbReference type="CDD" id="cd01392">
    <property type="entry name" value="HTH_LacI"/>
    <property type="match status" value="1"/>
</dbReference>
<dbReference type="Gene3D" id="1.10.260.40">
    <property type="entry name" value="lambda repressor-like DNA-binding domains"/>
    <property type="match status" value="1"/>
</dbReference>
<evidence type="ECO:0000313" key="6">
    <source>
        <dbReference type="EMBL" id="EHR32581.1"/>
    </source>
</evidence>
<dbReference type="InterPro" id="IPR010982">
    <property type="entry name" value="Lambda_DNA-bd_dom_sf"/>
</dbReference>
<organism evidence="6 7">
    <name type="scientific">Helcococcus kunzii ATCC 51366</name>
    <dbReference type="NCBI Taxonomy" id="883114"/>
    <lineage>
        <taxon>Bacteria</taxon>
        <taxon>Bacillati</taxon>
        <taxon>Bacillota</taxon>
        <taxon>Tissierellia</taxon>
        <taxon>Tissierellales</taxon>
        <taxon>Peptoniphilaceae</taxon>
        <taxon>Helcococcus</taxon>
    </lineage>
</organism>
<evidence type="ECO:0000256" key="3">
    <source>
        <dbReference type="ARBA" id="ARBA00023125"/>
    </source>
</evidence>
<protein>
    <recommendedName>
        <fullName evidence="5">HTH lacI-type domain-containing protein</fullName>
    </recommendedName>
</protein>
<dbReference type="Proteomes" id="UP000004191">
    <property type="component" value="Unassembled WGS sequence"/>
</dbReference>
<evidence type="ECO:0000313" key="7">
    <source>
        <dbReference type="Proteomes" id="UP000004191"/>
    </source>
</evidence>
<dbReference type="Pfam" id="PF13377">
    <property type="entry name" value="Peripla_BP_3"/>
    <property type="match status" value="1"/>
</dbReference>
<dbReference type="PROSITE" id="PS50932">
    <property type="entry name" value="HTH_LACI_2"/>
    <property type="match status" value="1"/>
</dbReference>
<dbReference type="EMBL" id="AGEI01000028">
    <property type="protein sequence ID" value="EHR32581.1"/>
    <property type="molecule type" value="Genomic_DNA"/>
</dbReference>